<accession>A0A1G6L6S6</accession>
<name>A0A1G6L6S6_9BRAD</name>
<evidence type="ECO:0000256" key="1">
    <source>
        <dbReference type="SAM" id="Phobius"/>
    </source>
</evidence>
<organism evidence="3 4">
    <name type="scientific">Bradyrhizobium brasilense</name>
    <dbReference type="NCBI Taxonomy" id="1419277"/>
    <lineage>
        <taxon>Bacteria</taxon>
        <taxon>Pseudomonadati</taxon>
        <taxon>Pseudomonadota</taxon>
        <taxon>Alphaproteobacteria</taxon>
        <taxon>Hyphomicrobiales</taxon>
        <taxon>Nitrobacteraceae</taxon>
        <taxon>Bradyrhizobium</taxon>
    </lineage>
</organism>
<feature type="transmembrane region" description="Helical" evidence="1">
    <location>
        <begin position="204"/>
        <end position="222"/>
    </location>
</feature>
<dbReference type="Proteomes" id="UP000199245">
    <property type="component" value="Unassembled WGS sequence"/>
</dbReference>
<reference evidence="3 4" key="1">
    <citation type="submission" date="2016-10" db="EMBL/GenBank/DDBJ databases">
        <authorList>
            <person name="de Groot N.N."/>
        </authorList>
    </citation>
    <scope>NUCLEOTIDE SEQUENCE [LARGE SCALE GENOMIC DNA]</scope>
    <source>
        <strain evidence="3 4">R5</strain>
    </source>
</reference>
<dbReference type="InterPro" id="IPR050879">
    <property type="entry name" value="Acyltransferase_3"/>
</dbReference>
<keyword evidence="3" id="KW-0012">Acyltransferase</keyword>
<dbReference type="GO" id="GO:0000271">
    <property type="term" value="P:polysaccharide biosynthetic process"/>
    <property type="evidence" value="ECO:0007669"/>
    <property type="project" value="TreeGrafter"/>
</dbReference>
<dbReference type="AlphaFoldDB" id="A0A1G6L6S6"/>
<feature type="transmembrane region" description="Helical" evidence="1">
    <location>
        <begin position="265"/>
        <end position="287"/>
    </location>
</feature>
<evidence type="ECO:0000259" key="2">
    <source>
        <dbReference type="Pfam" id="PF01757"/>
    </source>
</evidence>
<dbReference type="PANTHER" id="PTHR23028:SF53">
    <property type="entry name" value="ACYL_TRANSF_3 DOMAIN-CONTAINING PROTEIN"/>
    <property type="match status" value="1"/>
</dbReference>
<gene>
    <name evidence="3" type="ORF">SAMN05216337_1002344</name>
</gene>
<feature type="transmembrane region" description="Helical" evidence="1">
    <location>
        <begin position="293"/>
        <end position="312"/>
    </location>
</feature>
<proteinExistence type="predicted"/>
<dbReference type="EMBL" id="FMZW01000002">
    <property type="protein sequence ID" value="SDC38808.1"/>
    <property type="molecule type" value="Genomic_DNA"/>
</dbReference>
<feature type="transmembrane region" description="Helical" evidence="1">
    <location>
        <begin position="12"/>
        <end position="29"/>
    </location>
</feature>
<keyword evidence="1" id="KW-0812">Transmembrane</keyword>
<feature type="transmembrane region" description="Helical" evidence="1">
    <location>
        <begin position="49"/>
        <end position="66"/>
    </location>
</feature>
<dbReference type="PANTHER" id="PTHR23028">
    <property type="entry name" value="ACETYLTRANSFERASE"/>
    <property type="match status" value="1"/>
</dbReference>
<keyword evidence="3" id="KW-0808">Transferase</keyword>
<sequence length="343" mass="38405">MEQERLPGLQIARAVAALSIVYFHSWVALTRFPPETSHPIPFLRDHGSFGVDLFFAISGFVICLVVSRASFSTPAFLVKRIFRLYPLWLLTLTSFAMLAMAWRGMVREQDTFAYFLWSASLLPTEHFPFYDIGWSLQHEMAFYLIAAAIVPRLGVVGLVCLLAAAAALNQALELPWYLANFPRYYPDFLAGCLAFLARPHLARFGAATPLAIGGVLAWILLYNMAQSQLMPIALFFLIIGFVNVKDRKSWAMATGSAIGDASYSIYLIHPMVFLVASAIVSKLTLPIWSQEPIRFGCFVVVLVISALSWKLYERPMMRLGNRILPRKPSYICEGAAAVQLERP</sequence>
<dbReference type="GO" id="GO:0016787">
    <property type="term" value="F:hydrolase activity"/>
    <property type="evidence" value="ECO:0007669"/>
    <property type="project" value="UniProtKB-KW"/>
</dbReference>
<dbReference type="InterPro" id="IPR002656">
    <property type="entry name" value="Acyl_transf_3_dom"/>
</dbReference>
<feature type="domain" description="Acyltransferase 3" evidence="2">
    <location>
        <begin position="8"/>
        <end position="306"/>
    </location>
</feature>
<keyword evidence="1" id="KW-0472">Membrane</keyword>
<keyword evidence="1" id="KW-1133">Transmembrane helix</keyword>
<protein>
    <submittedName>
        <fullName evidence="3">Peptidoglycan/LPS O-acetylase OafA/YrhL, contains acyltransferase and SGNH-hydrolase domains</fullName>
    </submittedName>
</protein>
<evidence type="ECO:0000313" key="3">
    <source>
        <dbReference type="EMBL" id="SDC38808.1"/>
    </source>
</evidence>
<feature type="transmembrane region" description="Helical" evidence="1">
    <location>
        <begin position="87"/>
        <end position="105"/>
    </location>
</feature>
<keyword evidence="3" id="KW-0378">Hydrolase</keyword>
<dbReference type="Pfam" id="PF01757">
    <property type="entry name" value="Acyl_transf_3"/>
    <property type="match status" value="1"/>
</dbReference>
<dbReference type="RefSeq" id="WP_092079211.1">
    <property type="nucleotide sequence ID" value="NZ_FMZW01000002.1"/>
</dbReference>
<feature type="transmembrane region" description="Helical" evidence="1">
    <location>
        <begin position="228"/>
        <end position="244"/>
    </location>
</feature>
<feature type="transmembrane region" description="Helical" evidence="1">
    <location>
        <begin position="142"/>
        <end position="168"/>
    </location>
</feature>
<evidence type="ECO:0000313" key="4">
    <source>
        <dbReference type="Proteomes" id="UP000199245"/>
    </source>
</evidence>
<dbReference type="GO" id="GO:0016747">
    <property type="term" value="F:acyltransferase activity, transferring groups other than amino-acyl groups"/>
    <property type="evidence" value="ECO:0007669"/>
    <property type="project" value="InterPro"/>
</dbReference>
<dbReference type="GO" id="GO:0016020">
    <property type="term" value="C:membrane"/>
    <property type="evidence" value="ECO:0007669"/>
    <property type="project" value="TreeGrafter"/>
</dbReference>